<name>A0A835ADJ2_9POAL</name>
<comment type="caution">
    <text evidence="6">The sequence shown here is derived from an EMBL/GenBank/DDBJ whole genome shotgun (WGS) entry which is preliminary data.</text>
</comment>
<proteinExistence type="predicted"/>
<keyword evidence="3" id="KW-0862">Zinc</keyword>
<keyword evidence="7" id="KW-1185">Reference proteome</keyword>
<dbReference type="GO" id="GO:0061630">
    <property type="term" value="F:ubiquitin protein ligase activity"/>
    <property type="evidence" value="ECO:0007669"/>
    <property type="project" value="TreeGrafter"/>
</dbReference>
<dbReference type="GO" id="GO:0008270">
    <property type="term" value="F:zinc ion binding"/>
    <property type="evidence" value="ECO:0007669"/>
    <property type="project" value="UniProtKB-KW"/>
</dbReference>
<dbReference type="InterPro" id="IPR001841">
    <property type="entry name" value="Znf_RING"/>
</dbReference>
<dbReference type="OrthoDB" id="631680at2759"/>
<dbReference type="SMART" id="SM00184">
    <property type="entry name" value="RING"/>
    <property type="match status" value="1"/>
</dbReference>
<dbReference type="PANTHER" id="PTHR22763">
    <property type="entry name" value="RING ZINC FINGER PROTEIN"/>
    <property type="match status" value="1"/>
</dbReference>
<sequence length="143" mass="15966">MPELSCVDLSPSNWHVFTPSVVAGFILRTVRKNEDQGMCGGHYRVAVDMDMQVKFVFNEPKALLSYCDENVMQTVDPAIGDSCGICFDDLTNSNRTSPVNLPCSHAFHSQCITRWFFKGTACPLCRQELKGLVVAPWARTSIF</sequence>
<dbReference type="GO" id="GO:0012505">
    <property type="term" value="C:endomembrane system"/>
    <property type="evidence" value="ECO:0007669"/>
    <property type="project" value="TreeGrafter"/>
</dbReference>
<feature type="domain" description="RING-type" evidence="5">
    <location>
        <begin position="83"/>
        <end position="126"/>
    </location>
</feature>
<dbReference type="GO" id="GO:0043161">
    <property type="term" value="P:proteasome-mediated ubiquitin-dependent protein catabolic process"/>
    <property type="evidence" value="ECO:0007669"/>
    <property type="project" value="TreeGrafter"/>
</dbReference>
<keyword evidence="1" id="KW-0479">Metal-binding</keyword>
<dbReference type="InterPro" id="IPR013083">
    <property type="entry name" value="Znf_RING/FYVE/PHD"/>
</dbReference>
<dbReference type="InterPro" id="IPR050731">
    <property type="entry name" value="HRD1_E3_ubiq-ligases"/>
</dbReference>
<dbReference type="AlphaFoldDB" id="A0A835ADJ2"/>
<protein>
    <recommendedName>
        <fullName evidence="5">RING-type domain-containing protein</fullName>
    </recommendedName>
</protein>
<dbReference type="PROSITE" id="PS50089">
    <property type="entry name" value="ZF_RING_2"/>
    <property type="match status" value="1"/>
</dbReference>
<evidence type="ECO:0000256" key="3">
    <source>
        <dbReference type="ARBA" id="ARBA00022833"/>
    </source>
</evidence>
<evidence type="ECO:0000256" key="1">
    <source>
        <dbReference type="ARBA" id="ARBA00022723"/>
    </source>
</evidence>
<dbReference type="PANTHER" id="PTHR22763:SF192">
    <property type="entry name" value="RING-TYPE DOMAIN-CONTAINING PROTEIN"/>
    <property type="match status" value="1"/>
</dbReference>
<reference evidence="6" key="1">
    <citation type="submission" date="2020-07" db="EMBL/GenBank/DDBJ databases">
        <title>Genome sequence and genetic diversity analysis of an under-domesticated orphan crop, white fonio (Digitaria exilis).</title>
        <authorList>
            <person name="Bennetzen J.L."/>
            <person name="Chen S."/>
            <person name="Ma X."/>
            <person name="Wang X."/>
            <person name="Yssel A.E.J."/>
            <person name="Chaluvadi S.R."/>
            <person name="Johnson M."/>
            <person name="Gangashetty P."/>
            <person name="Hamidou F."/>
            <person name="Sanogo M.D."/>
            <person name="Zwaenepoel A."/>
            <person name="Wallace J."/>
            <person name="Van De Peer Y."/>
            <person name="Van Deynze A."/>
        </authorList>
    </citation>
    <scope>NUCLEOTIDE SEQUENCE</scope>
    <source>
        <tissue evidence="6">Leaves</tissue>
    </source>
</reference>
<dbReference type="Pfam" id="PF13639">
    <property type="entry name" value="zf-RING_2"/>
    <property type="match status" value="1"/>
</dbReference>
<dbReference type="SUPFAM" id="SSF57850">
    <property type="entry name" value="RING/U-box"/>
    <property type="match status" value="1"/>
</dbReference>
<evidence type="ECO:0000313" key="7">
    <source>
        <dbReference type="Proteomes" id="UP000636709"/>
    </source>
</evidence>
<dbReference type="Gene3D" id="3.30.40.10">
    <property type="entry name" value="Zinc/RING finger domain, C3HC4 (zinc finger)"/>
    <property type="match status" value="1"/>
</dbReference>
<dbReference type="Proteomes" id="UP000636709">
    <property type="component" value="Unassembled WGS sequence"/>
</dbReference>
<evidence type="ECO:0000256" key="4">
    <source>
        <dbReference type="PROSITE-ProRule" id="PRU00175"/>
    </source>
</evidence>
<evidence type="ECO:0000259" key="5">
    <source>
        <dbReference type="PROSITE" id="PS50089"/>
    </source>
</evidence>
<gene>
    <name evidence="6" type="ORF">HU200_059905</name>
</gene>
<evidence type="ECO:0000256" key="2">
    <source>
        <dbReference type="ARBA" id="ARBA00022771"/>
    </source>
</evidence>
<dbReference type="SMART" id="SM00744">
    <property type="entry name" value="RINGv"/>
    <property type="match status" value="1"/>
</dbReference>
<dbReference type="EMBL" id="JACEFO010002487">
    <property type="protein sequence ID" value="KAF8657745.1"/>
    <property type="molecule type" value="Genomic_DNA"/>
</dbReference>
<dbReference type="InterPro" id="IPR011016">
    <property type="entry name" value="Znf_RING-CH"/>
</dbReference>
<keyword evidence="2 4" id="KW-0863">Zinc-finger</keyword>
<accession>A0A835ADJ2</accession>
<evidence type="ECO:0000313" key="6">
    <source>
        <dbReference type="EMBL" id="KAF8657745.1"/>
    </source>
</evidence>
<organism evidence="6 7">
    <name type="scientific">Digitaria exilis</name>
    <dbReference type="NCBI Taxonomy" id="1010633"/>
    <lineage>
        <taxon>Eukaryota</taxon>
        <taxon>Viridiplantae</taxon>
        <taxon>Streptophyta</taxon>
        <taxon>Embryophyta</taxon>
        <taxon>Tracheophyta</taxon>
        <taxon>Spermatophyta</taxon>
        <taxon>Magnoliopsida</taxon>
        <taxon>Liliopsida</taxon>
        <taxon>Poales</taxon>
        <taxon>Poaceae</taxon>
        <taxon>PACMAD clade</taxon>
        <taxon>Panicoideae</taxon>
        <taxon>Panicodae</taxon>
        <taxon>Paniceae</taxon>
        <taxon>Anthephorinae</taxon>
        <taxon>Digitaria</taxon>
    </lineage>
</organism>